<sequence>MLSSDSQTAHVQTTILIQLIALCLFTAIVNGATNPGHNGAEFKAMCQLVKLETLKPEDAATDQDALRDQEDLNVLNLTVADAAWKQNFSDGDKPHKLDNVIAKYDAAKHASNWQQQWSTWLSIAPKKKAKESDEKFKTDYAAPKIGIARRVAAAQFAKYTEETASLRSAYDAAIASLNTADKIAIVTHLTKALYKKDGTPDEQGEVPKQKVPDAARTQNNCKGRKVGDNIRYDLMCLCAGMETVHSTACTTTALAKAWVNTAGEANAAADAIIAKCKEGTPMPLEAAAIEAVVQTLQSLIVIHADGNNKAHYLGVGEANACSGNTGNLCFKYDEYYKEAKSQKGDTISRMSSMQSAANLLRQREKSSPKMNAARAK</sequence>
<evidence type="ECO:0000256" key="6">
    <source>
        <dbReference type="ARBA" id="ARBA00023136"/>
    </source>
</evidence>
<feature type="region of interest" description="Disordered" evidence="9">
    <location>
        <begin position="346"/>
        <end position="376"/>
    </location>
</feature>
<dbReference type="Pfam" id="PF13206">
    <property type="entry name" value="VSG_B"/>
    <property type="match status" value="1"/>
</dbReference>
<feature type="signal peptide" evidence="10">
    <location>
        <begin position="1"/>
        <end position="31"/>
    </location>
</feature>
<protein>
    <submittedName>
        <fullName evidence="12">Variant surface glycoprotein 1125.2731</fullName>
    </submittedName>
</protein>
<evidence type="ECO:0000313" key="12">
    <source>
        <dbReference type="EMBL" id="APD74176.1"/>
    </source>
</evidence>
<dbReference type="GO" id="GO:0005886">
    <property type="term" value="C:plasma membrane"/>
    <property type="evidence" value="ECO:0007669"/>
    <property type="project" value="UniProtKB-SubCell"/>
</dbReference>
<dbReference type="GO" id="GO:0098552">
    <property type="term" value="C:side of membrane"/>
    <property type="evidence" value="ECO:0007669"/>
    <property type="project" value="UniProtKB-KW"/>
</dbReference>
<feature type="compositionally biased region" description="Polar residues" evidence="9">
    <location>
        <begin position="346"/>
        <end position="357"/>
    </location>
</feature>
<dbReference type="VEuPathDB" id="TriTrypDB:Tb427_000552000"/>
<accession>A0A1J0R8Q0</accession>
<dbReference type="InterPro" id="IPR025932">
    <property type="entry name" value="Trypano_VSG_B_N_dom"/>
</dbReference>
<keyword evidence="8" id="KW-0449">Lipoprotein</keyword>
<evidence type="ECO:0000259" key="11">
    <source>
        <dbReference type="Pfam" id="PF13206"/>
    </source>
</evidence>
<dbReference type="AlphaFoldDB" id="A0A1J0R8Q0"/>
<keyword evidence="3" id="KW-1003">Cell membrane</keyword>
<evidence type="ECO:0000256" key="4">
    <source>
        <dbReference type="ARBA" id="ARBA00022622"/>
    </source>
</evidence>
<evidence type="ECO:0000256" key="10">
    <source>
        <dbReference type="SAM" id="SignalP"/>
    </source>
</evidence>
<comment type="subcellular location">
    <subcellularLocation>
        <location evidence="2">Cell membrane</location>
        <topology evidence="2">Lipid-anchor</topology>
        <topology evidence="2">GPI-anchor</topology>
    </subcellularLocation>
</comment>
<feature type="domain" description="Trypanosome variant surface glycoprotein B-type N-terminal" evidence="11">
    <location>
        <begin position="22"/>
        <end position="375"/>
    </location>
</feature>
<evidence type="ECO:0000256" key="1">
    <source>
        <dbReference type="ARBA" id="ARBA00002523"/>
    </source>
</evidence>
<evidence type="ECO:0000256" key="7">
    <source>
        <dbReference type="ARBA" id="ARBA00023180"/>
    </source>
</evidence>
<proteinExistence type="predicted"/>
<evidence type="ECO:0000256" key="3">
    <source>
        <dbReference type="ARBA" id="ARBA00022475"/>
    </source>
</evidence>
<organism evidence="12">
    <name type="scientific">Trypanosoma brucei</name>
    <dbReference type="NCBI Taxonomy" id="5691"/>
    <lineage>
        <taxon>Eukaryota</taxon>
        <taxon>Discoba</taxon>
        <taxon>Euglenozoa</taxon>
        <taxon>Kinetoplastea</taxon>
        <taxon>Metakinetoplastina</taxon>
        <taxon>Trypanosomatida</taxon>
        <taxon>Trypanosomatidae</taxon>
        <taxon>Trypanosoma</taxon>
    </lineage>
</organism>
<keyword evidence="4" id="KW-0336">GPI-anchor</keyword>
<dbReference type="EMBL" id="KX700220">
    <property type="protein sequence ID" value="APD74176.1"/>
    <property type="molecule type" value="Genomic_DNA"/>
</dbReference>
<evidence type="ECO:0000256" key="2">
    <source>
        <dbReference type="ARBA" id="ARBA00004609"/>
    </source>
</evidence>
<evidence type="ECO:0000256" key="9">
    <source>
        <dbReference type="SAM" id="MobiDB-lite"/>
    </source>
</evidence>
<keyword evidence="5 10" id="KW-0732">Signal</keyword>
<feature type="chain" id="PRO_5013131188" evidence="10">
    <location>
        <begin position="32"/>
        <end position="376"/>
    </location>
</feature>
<keyword evidence="7" id="KW-0325">Glycoprotein</keyword>
<evidence type="ECO:0000256" key="5">
    <source>
        <dbReference type="ARBA" id="ARBA00022729"/>
    </source>
</evidence>
<evidence type="ECO:0000256" key="8">
    <source>
        <dbReference type="ARBA" id="ARBA00023288"/>
    </source>
</evidence>
<reference evidence="12" key="1">
    <citation type="submission" date="2016-08" db="EMBL/GenBank/DDBJ databases">
        <title>VSG repertoire of Trypanosoma brucei EATRO 1125.</title>
        <authorList>
            <person name="Cross G.A."/>
        </authorList>
    </citation>
    <scope>NUCLEOTIDE SEQUENCE</scope>
    <source>
        <strain evidence="12">EATRO 1125</strain>
    </source>
</reference>
<dbReference type="VEuPathDB" id="TriTrypDB:Tb927.9.16320"/>
<name>A0A1J0R8Q0_9TRYP</name>
<keyword evidence="6" id="KW-0472">Membrane</keyword>
<comment type="function">
    <text evidence="1">VSG forms a coat on the surface of the parasite. The trypanosome evades the immune response of the host by expressing a series of antigenically distinct VSGs from an estimated 1000 VSG genes.</text>
</comment>